<evidence type="ECO:0000313" key="9">
    <source>
        <dbReference type="Proteomes" id="UP000253941"/>
    </source>
</evidence>
<comment type="similarity">
    <text evidence="1">Belongs to the EcnA/EcnB lipoprotein family.</text>
</comment>
<evidence type="ECO:0000256" key="4">
    <source>
        <dbReference type="ARBA" id="ARBA00023136"/>
    </source>
</evidence>
<dbReference type="GO" id="GO:0009636">
    <property type="term" value="P:response to toxic substance"/>
    <property type="evidence" value="ECO:0007669"/>
    <property type="project" value="InterPro"/>
</dbReference>
<feature type="chain" id="PRO_5016960040" evidence="7">
    <location>
        <begin position="23"/>
        <end position="42"/>
    </location>
</feature>
<dbReference type="PROSITE" id="PS51257">
    <property type="entry name" value="PROKAR_LIPOPROTEIN"/>
    <property type="match status" value="1"/>
</dbReference>
<keyword evidence="4" id="KW-0472">Membrane</keyword>
<evidence type="ECO:0000256" key="1">
    <source>
        <dbReference type="ARBA" id="ARBA00010296"/>
    </source>
</evidence>
<keyword evidence="2" id="KW-1003">Cell membrane</keyword>
<name>A0A369T4X7_9PROT</name>
<evidence type="ECO:0000256" key="6">
    <source>
        <dbReference type="ARBA" id="ARBA00023288"/>
    </source>
</evidence>
<reference evidence="8 9" key="1">
    <citation type="submission" date="2018-07" db="EMBL/GenBank/DDBJ databases">
        <title>Venubactetium sediminum gen. nov., sp. nov., isolated from a marine solar saltern.</title>
        <authorList>
            <person name="Wang S."/>
        </authorList>
    </citation>
    <scope>NUCLEOTIDE SEQUENCE [LARGE SCALE GENOMIC DNA]</scope>
    <source>
        <strain evidence="8 9">WD2A32</strain>
    </source>
</reference>
<dbReference type="RefSeq" id="WP_114583780.1">
    <property type="nucleotide sequence ID" value="NZ_QPMH01000031.1"/>
</dbReference>
<evidence type="ECO:0000256" key="2">
    <source>
        <dbReference type="ARBA" id="ARBA00022475"/>
    </source>
</evidence>
<evidence type="ECO:0000313" key="8">
    <source>
        <dbReference type="EMBL" id="RDD60298.1"/>
    </source>
</evidence>
<dbReference type="GO" id="GO:0016020">
    <property type="term" value="C:membrane"/>
    <property type="evidence" value="ECO:0007669"/>
    <property type="project" value="InterPro"/>
</dbReference>
<evidence type="ECO:0000256" key="7">
    <source>
        <dbReference type="SAM" id="SignalP"/>
    </source>
</evidence>
<accession>A0A369T4X7</accession>
<keyword evidence="9" id="KW-1185">Reference proteome</keyword>
<comment type="caution">
    <text evidence="8">The sequence shown here is derived from an EMBL/GenBank/DDBJ whole genome shotgun (WGS) entry which is preliminary data.</text>
</comment>
<sequence>MRRVLALISIFGLLAVAGCNTAEGFGRDVESAGQAIEEEAEE</sequence>
<gene>
    <name evidence="8" type="ORF">DRB17_18845</name>
</gene>
<keyword evidence="3 7" id="KW-0732">Signal</keyword>
<dbReference type="Pfam" id="PF08085">
    <property type="entry name" value="Entericidin"/>
    <property type="match status" value="1"/>
</dbReference>
<evidence type="ECO:0000256" key="5">
    <source>
        <dbReference type="ARBA" id="ARBA00023139"/>
    </source>
</evidence>
<dbReference type="EMBL" id="QPMH01000031">
    <property type="protein sequence ID" value="RDD60298.1"/>
    <property type="molecule type" value="Genomic_DNA"/>
</dbReference>
<organism evidence="8 9">
    <name type="scientific">Ferruginivarius sediminum</name>
    <dbReference type="NCBI Taxonomy" id="2661937"/>
    <lineage>
        <taxon>Bacteria</taxon>
        <taxon>Pseudomonadati</taxon>
        <taxon>Pseudomonadota</taxon>
        <taxon>Alphaproteobacteria</taxon>
        <taxon>Rhodospirillales</taxon>
        <taxon>Rhodospirillaceae</taxon>
        <taxon>Ferruginivarius</taxon>
    </lineage>
</organism>
<protein>
    <submittedName>
        <fullName evidence="8">Entericidin, EcnA/B family</fullName>
    </submittedName>
</protein>
<feature type="signal peptide" evidence="7">
    <location>
        <begin position="1"/>
        <end position="22"/>
    </location>
</feature>
<dbReference type="Proteomes" id="UP000253941">
    <property type="component" value="Unassembled WGS sequence"/>
</dbReference>
<dbReference type="InterPro" id="IPR012556">
    <property type="entry name" value="Entericidin"/>
</dbReference>
<evidence type="ECO:0000256" key="3">
    <source>
        <dbReference type="ARBA" id="ARBA00022729"/>
    </source>
</evidence>
<proteinExistence type="inferred from homology"/>
<keyword evidence="6" id="KW-0449">Lipoprotein</keyword>
<keyword evidence="5" id="KW-0564">Palmitate</keyword>
<dbReference type="AlphaFoldDB" id="A0A369T4X7"/>